<feature type="compositionally biased region" description="Pro residues" evidence="1">
    <location>
        <begin position="582"/>
        <end position="594"/>
    </location>
</feature>
<accession>A0A0C3B1E9</accession>
<feature type="compositionally biased region" description="Basic and acidic residues" evidence="1">
    <location>
        <begin position="132"/>
        <end position="143"/>
    </location>
</feature>
<dbReference type="Pfam" id="PF00621">
    <property type="entry name" value="RhoGEF"/>
    <property type="match status" value="1"/>
</dbReference>
<feature type="region of interest" description="Disordered" evidence="1">
    <location>
        <begin position="247"/>
        <end position="274"/>
    </location>
</feature>
<evidence type="ECO:0000256" key="1">
    <source>
        <dbReference type="SAM" id="MobiDB-lite"/>
    </source>
</evidence>
<feature type="compositionally biased region" description="Polar residues" evidence="1">
    <location>
        <begin position="317"/>
        <end position="328"/>
    </location>
</feature>
<feature type="compositionally biased region" description="Basic residues" evidence="1">
    <location>
        <begin position="823"/>
        <end position="838"/>
    </location>
</feature>
<dbReference type="PANTHER" id="PTHR22834">
    <property type="entry name" value="NUCLEAR FUSION PROTEIN FUS2"/>
    <property type="match status" value="1"/>
</dbReference>
<dbReference type="STRING" id="933852.A0A0C3B1E9"/>
<feature type="compositionally biased region" description="Low complexity" evidence="1">
    <location>
        <begin position="181"/>
        <end position="202"/>
    </location>
</feature>
<evidence type="ECO:0000259" key="2">
    <source>
        <dbReference type="PROSITE" id="PS50010"/>
    </source>
</evidence>
<feature type="compositionally biased region" description="Acidic residues" evidence="1">
    <location>
        <begin position="933"/>
        <end position="942"/>
    </location>
</feature>
<feature type="region of interest" description="Disordered" evidence="1">
    <location>
        <begin position="576"/>
        <end position="601"/>
    </location>
</feature>
<reference evidence="4" key="2">
    <citation type="submission" date="2015-01" db="EMBL/GenBank/DDBJ databases">
        <title>Evolutionary Origins and Diversification of the Mycorrhizal Mutualists.</title>
        <authorList>
            <consortium name="DOE Joint Genome Institute"/>
            <consortium name="Mycorrhizal Genomics Consortium"/>
            <person name="Kohler A."/>
            <person name="Kuo A."/>
            <person name="Nagy L.G."/>
            <person name="Floudas D."/>
            <person name="Copeland A."/>
            <person name="Barry K.W."/>
            <person name="Cichocki N."/>
            <person name="Veneault-Fourrey C."/>
            <person name="LaButti K."/>
            <person name="Lindquist E.A."/>
            <person name="Lipzen A."/>
            <person name="Lundell T."/>
            <person name="Morin E."/>
            <person name="Murat C."/>
            <person name="Riley R."/>
            <person name="Ohm R."/>
            <person name="Sun H."/>
            <person name="Tunlid A."/>
            <person name="Henrissat B."/>
            <person name="Grigoriev I.V."/>
            <person name="Hibbett D.S."/>
            <person name="Martin F."/>
        </authorList>
    </citation>
    <scope>NUCLEOTIDE SEQUENCE [LARGE SCALE GENOMIC DNA]</scope>
    <source>
        <strain evidence="4">MAFF 305830</strain>
    </source>
</reference>
<feature type="region of interest" description="Disordered" evidence="1">
    <location>
        <begin position="168"/>
        <end position="233"/>
    </location>
</feature>
<feature type="domain" description="DH" evidence="2">
    <location>
        <begin position="275"/>
        <end position="531"/>
    </location>
</feature>
<dbReference type="InterPro" id="IPR051492">
    <property type="entry name" value="Dynamin-Rho_GEF"/>
</dbReference>
<protein>
    <recommendedName>
        <fullName evidence="2">DH domain-containing protein</fullName>
    </recommendedName>
</protein>
<feature type="compositionally biased region" description="Low complexity" evidence="1">
    <location>
        <begin position="215"/>
        <end position="226"/>
    </location>
</feature>
<dbReference type="PROSITE" id="PS50010">
    <property type="entry name" value="DH_2"/>
    <property type="match status" value="1"/>
</dbReference>
<dbReference type="GO" id="GO:0032955">
    <property type="term" value="P:regulation of division septum assembly"/>
    <property type="evidence" value="ECO:0007669"/>
    <property type="project" value="TreeGrafter"/>
</dbReference>
<reference evidence="3 4" key="1">
    <citation type="submission" date="2014-04" db="EMBL/GenBank/DDBJ databases">
        <authorList>
            <consortium name="DOE Joint Genome Institute"/>
            <person name="Kuo A."/>
            <person name="Zuccaro A."/>
            <person name="Kohler A."/>
            <person name="Nagy L.G."/>
            <person name="Floudas D."/>
            <person name="Copeland A."/>
            <person name="Barry K.W."/>
            <person name="Cichocki N."/>
            <person name="Veneault-Fourrey C."/>
            <person name="LaButti K."/>
            <person name="Lindquist E.A."/>
            <person name="Lipzen A."/>
            <person name="Lundell T."/>
            <person name="Morin E."/>
            <person name="Murat C."/>
            <person name="Sun H."/>
            <person name="Tunlid A."/>
            <person name="Henrissat B."/>
            <person name="Grigoriev I.V."/>
            <person name="Hibbett D.S."/>
            <person name="Martin F."/>
            <person name="Nordberg H.P."/>
            <person name="Cantor M.N."/>
            <person name="Hua S.X."/>
        </authorList>
    </citation>
    <scope>NUCLEOTIDE SEQUENCE [LARGE SCALE GENOMIC DNA]</scope>
    <source>
        <strain evidence="3 4">MAFF 305830</strain>
    </source>
</reference>
<dbReference type="SMART" id="SM00325">
    <property type="entry name" value="RhoGEF"/>
    <property type="match status" value="1"/>
</dbReference>
<feature type="compositionally biased region" description="Polar residues" evidence="1">
    <location>
        <begin position="1167"/>
        <end position="1185"/>
    </location>
</feature>
<dbReference type="HOGENOM" id="CLU_273113_0_0_1"/>
<feature type="region of interest" description="Disordered" evidence="1">
    <location>
        <begin position="820"/>
        <end position="852"/>
    </location>
</feature>
<dbReference type="PANTHER" id="PTHR22834:SF20">
    <property type="entry name" value="SH3 DOMAIN-CONTAINING PROTEIN"/>
    <property type="match status" value="1"/>
</dbReference>
<feature type="compositionally biased region" description="Polar residues" evidence="1">
    <location>
        <begin position="64"/>
        <end position="80"/>
    </location>
</feature>
<dbReference type="SUPFAM" id="SSF48065">
    <property type="entry name" value="DBL homology domain (DH-domain)"/>
    <property type="match status" value="1"/>
</dbReference>
<feature type="compositionally biased region" description="Polar residues" evidence="1">
    <location>
        <begin position="1054"/>
        <end position="1066"/>
    </location>
</feature>
<dbReference type="GO" id="GO:0031991">
    <property type="term" value="P:regulation of actomyosin contractile ring contraction"/>
    <property type="evidence" value="ECO:0007669"/>
    <property type="project" value="TreeGrafter"/>
</dbReference>
<feature type="compositionally biased region" description="Polar residues" evidence="1">
    <location>
        <begin position="963"/>
        <end position="972"/>
    </location>
</feature>
<dbReference type="Gene3D" id="1.20.900.10">
    <property type="entry name" value="Dbl homology (DH) domain"/>
    <property type="match status" value="1"/>
</dbReference>
<dbReference type="InterPro" id="IPR000219">
    <property type="entry name" value="DH_dom"/>
</dbReference>
<evidence type="ECO:0000313" key="4">
    <source>
        <dbReference type="Proteomes" id="UP000054097"/>
    </source>
</evidence>
<feature type="compositionally biased region" description="Low complexity" evidence="1">
    <location>
        <begin position="334"/>
        <end position="354"/>
    </location>
</feature>
<keyword evidence="4" id="KW-1185">Reference proteome</keyword>
<dbReference type="EMBL" id="KN824284">
    <property type="protein sequence ID" value="KIM30595.1"/>
    <property type="molecule type" value="Genomic_DNA"/>
</dbReference>
<feature type="region of interest" description="Disordered" evidence="1">
    <location>
        <begin position="1136"/>
        <end position="1192"/>
    </location>
</feature>
<dbReference type="OrthoDB" id="10256089at2759"/>
<feature type="region of interest" description="Disordered" evidence="1">
    <location>
        <begin position="317"/>
        <end position="364"/>
    </location>
</feature>
<dbReference type="InterPro" id="IPR035899">
    <property type="entry name" value="DBL_dom_sf"/>
</dbReference>
<feature type="compositionally biased region" description="Basic and acidic residues" evidence="1">
    <location>
        <begin position="1022"/>
        <end position="1051"/>
    </location>
</feature>
<dbReference type="Proteomes" id="UP000054097">
    <property type="component" value="Unassembled WGS sequence"/>
</dbReference>
<feature type="region of interest" description="Disordered" evidence="1">
    <location>
        <begin position="1"/>
        <end position="143"/>
    </location>
</feature>
<evidence type="ECO:0000313" key="3">
    <source>
        <dbReference type="EMBL" id="KIM30595.1"/>
    </source>
</evidence>
<name>A0A0C3B1E9_SERVB</name>
<gene>
    <name evidence="3" type="ORF">M408DRAFT_7627</name>
</gene>
<organism evidence="3 4">
    <name type="scientific">Serendipita vermifera MAFF 305830</name>
    <dbReference type="NCBI Taxonomy" id="933852"/>
    <lineage>
        <taxon>Eukaryota</taxon>
        <taxon>Fungi</taxon>
        <taxon>Dikarya</taxon>
        <taxon>Basidiomycota</taxon>
        <taxon>Agaricomycotina</taxon>
        <taxon>Agaricomycetes</taxon>
        <taxon>Sebacinales</taxon>
        <taxon>Serendipitaceae</taxon>
        <taxon>Serendipita</taxon>
    </lineage>
</organism>
<proteinExistence type="predicted"/>
<feature type="region of interest" description="Disordered" evidence="1">
    <location>
        <begin position="904"/>
        <end position="1076"/>
    </location>
</feature>
<dbReference type="GO" id="GO:0005085">
    <property type="term" value="F:guanyl-nucleotide exchange factor activity"/>
    <property type="evidence" value="ECO:0007669"/>
    <property type="project" value="InterPro"/>
</dbReference>
<dbReference type="GO" id="GO:0005737">
    <property type="term" value="C:cytoplasm"/>
    <property type="evidence" value="ECO:0007669"/>
    <property type="project" value="TreeGrafter"/>
</dbReference>
<sequence>MTLAILTITPMGRSHKLAQTPPIDIKSREKGKLRVPNLSFGDVSKTSPAAQKDAESDSYYLSLPHSSDNSDVTPTATSLKSGGPKPPPTRSPHRQSQQGSPRHRGTTDRALPPTEPLPVLSNDDTLPIPRQSKADSEAAKARRREAYKSGMSFVSLYELYTEPPPPVPIPPVPVLDRSNLASTTGSGSLRGSRARSGSNSATKEQHKNNSSHGPATTISSNASTTNGHTRARSGSLGLANATISSSVTVPVPSPPLSSEGVATPAAEPSPPTRSKRQHILFEILDTERIYSSDMALIKAVHLPLALGLKIDFGPMGSVQSSARSSTDPTADPNGPSRSSGISTNSSQSQSGSSGYPATNGFPLTEPPMSVEDTKVIFANMDELAEFTGRFTEFIQLALGSEIDGGLGHDKIGALFLEMYTHGSGKLPIMAPIYETYITKHSASIARLNALVTEHPTPAMASYIQQTKAIASTHSNSWDLNSLLIKPIQRFLKYPLLLESLVMATPDTHPDKPDLIRAKTAMVEASRLVNEQTQKVEICRTILQRKPLTGLSAVFSSAAPNSQQLKVKGSKSVFAVTKSKDAPPNPNPNPNPTTPSPSITPFDAAFDPIQLENRLVEHASGGAGGLEALIHHLQGFESLIPHYVKDVVTWVRSVRETLVRLEKWAIAFERVITLDDTTGIEALDAFKAVLTDRLSPILDGLETAVKIILIPTLGKIQDSMKGPTLLLNTAASLRTVHNQLMNTPYISKTNRPSPQVVEGSKTYLALMQQLRTDLPVYVRHLDKMFAYVILEVAKWQERWHREVGQGWSDLWTALDVGPGSRKEYRARKHREQATKKRPSRNQLYASDTPEPEVQRGAYGCNGEETAAMWWDRWEGVNLAINALGVPSGAALQGVRELQGLIKNPPAAAPGIDSPLEAPGTSYSNSYKKDVIHEVDEDDREEDFYPPGYFPNDSPTERKSYAPSRYSSSTQDIGSPTHAHPINSFLPAVSPGPIKKGKSPKMKTVSFPASLGSNEGPENITKLLRRERESTVENRHRTRSEERASHKAERPEAARSVSNLEASTSAGGSKTLPRGSSFRKRLSENMWFGEASKKTEKANQGGLELDVEELEAAVATTNAREEREAEVPYIAQKNGINSNDNANLARRPSNASMSADPFRKRKISLGKESGSSGARSRRMNSISSGRSKPSVDIPRNAMSEYGRTLVPTLDAVGPSFLSDDAPIMFTCTAVAVFTPKKIRYAGLPFLYLDIGDLVNIVKDAGRPSDHPDLEPVVSDGIDTLFIGKKLPDRPGAEAEVGWLWASFVMPLEG</sequence>